<dbReference type="UniPathway" id="UPA00121">
    <property type="reaction ID" value="UER00345"/>
</dbReference>
<dbReference type="PANTHER" id="PTHR21022:SF19">
    <property type="entry name" value="PREPHENATE DEHYDRATASE-RELATED"/>
    <property type="match status" value="1"/>
</dbReference>
<evidence type="ECO:0000256" key="8">
    <source>
        <dbReference type="ARBA" id="ARBA00014401"/>
    </source>
</evidence>
<keyword evidence="11" id="KW-0057">Aromatic amino acid biosynthesis</keyword>
<dbReference type="KEGG" id="thyd:TTHT_1662"/>
<dbReference type="SMART" id="SM00830">
    <property type="entry name" value="CM_2"/>
    <property type="match status" value="1"/>
</dbReference>
<dbReference type="EC" id="4.2.1.51" evidence="7"/>
<dbReference type="UniPathway" id="UPA00120">
    <property type="reaction ID" value="UER00203"/>
</dbReference>
<dbReference type="GO" id="GO:0009094">
    <property type="term" value="P:L-phenylalanine biosynthetic process"/>
    <property type="evidence" value="ECO:0007669"/>
    <property type="project" value="UniProtKB-UniPathway"/>
</dbReference>
<dbReference type="InterPro" id="IPR036979">
    <property type="entry name" value="CM_dom_sf"/>
</dbReference>
<name>A0A7R6PN53_9BACT</name>
<comment type="catalytic activity">
    <reaction evidence="1">
        <text>chorismate = prephenate</text>
        <dbReference type="Rhea" id="RHEA:13897"/>
        <dbReference type="ChEBI" id="CHEBI:29748"/>
        <dbReference type="ChEBI" id="CHEBI:29934"/>
        <dbReference type="EC" id="5.4.99.5"/>
    </reaction>
</comment>
<dbReference type="AlphaFoldDB" id="A0A7R6PN53"/>
<accession>A0A7R6PN53</accession>
<dbReference type="EC" id="5.4.99.5" evidence="6"/>
<keyword evidence="12" id="KW-0584">Phenylalanine biosynthesis</keyword>
<dbReference type="InterPro" id="IPR002912">
    <property type="entry name" value="ACT_dom"/>
</dbReference>
<evidence type="ECO:0000259" key="22">
    <source>
        <dbReference type="PROSITE" id="PS51671"/>
    </source>
</evidence>
<evidence type="ECO:0000259" key="21">
    <source>
        <dbReference type="PROSITE" id="PS51171"/>
    </source>
</evidence>
<keyword evidence="9" id="KW-0963">Cytoplasm</keyword>
<dbReference type="PROSITE" id="PS51168">
    <property type="entry name" value="CHORISMATE_MUT_2"/>
    <property type="match status" value="1"/>
</dbReference>
<dbReference type="CDD" id="cd04905">
    <property type="entry name" value="ACT_CM-PDT"/>
    <property type="match status" value="1"/>
</dbReference>
<gene>
    <name evidence="23" type="primary">pheA</name>
    <name evidence="23" type="ORF">TTHT_1662</name>
</gene>
<feature type="domain" description="Chorismate mutase" evidence="20">
    <location>
        <begin position="1"/>
        <end position="83"/>
    </location>
</feature>
<dbReference type="GO" id="GO:0004106">
    <property type="term" value="F:chorismate mutase activity"/>
    <property type="evidence" value="ECO:0007669"/>
    <property type="project" value="UniProtKB-EC"/>
</dbReference>
<evidence type="ECO:0000256" key="7">
    <source>
        <dbReference type="ARBA" id="ARBA00013147"/>
    </source>
</evidence>
<evidence type="ECO:0000256" key="9">
    <source>
        <dbReference type="ARBA" id="ARBA00022490"/>
    </source>
</evidence>
<keyword evidence="15" id="KW-0511">Multifunctional enzyme</keyword>
<evidence type="ECO:0000256" key="19">
    <source>
        <dbReference type="PIRSR" id="PIRSR001500-2"/>
    </source>
</evidence>
<dbReference type="GO" id="GO:0004664">
    <property type="term" value="F:prephenate dehydratase activity"/>
    <property type="evidence" value="ECO:0007669"/>
    <property type="project" value="UniProtKB-EC"/>
</dbReference>
<dbReference type="SUPFAM" id="SSF48600">
    <property type="entry name" value="Chorismate mutase II"/>
    <property type="match status" value="1"/>
</dbReference>
<organism evidence="23 24">
    <name type="scientific">Thermotomaculum hydrothermale</name>
    <dbReference type="NCBI Taxonomy" id="981385"/>
    <lineage>
        <taxon>Bacteria</taxon>
        <taxon>Pseudomonadati</taxon>
        <taxon>Acidobacteriota</taxon>
        <taxon>Holophagae</taxon>
        <taxon>Thermotomaculales</taxon>
        <taxon>Thermotomaculaceae</taxon>
        <taxon>Thermotomaculum</taxon>
    </lineage>
</organism>
<dbReference type="Gene3D" id="3.30.70.260">
    <property type="match status" value="1"/>
</dbReference>
<evidence type="ECO:0000256" key="16">
    <source>
        <dbReference type="ARBA" id="ARBA00031175"/>
    </source>
</evidence>
<evidence type="ECO:0000256" key="12">
    <source>
        <dbReference type="ARBA" id="ARBA00023222"/>
    </source>
</evidence>
<dbReference type="PANTHER" id="PTHR21022">
    <property type="entry name" value="PREPHENATE DEHYDRATASE P PROTEIN"/>
    <property type="match status" value="1"/>
</dbReference>
<dbReference type="InterPro" id="IPR002701">
    <property type="entry name" value="CM_II_prokaryot"/>
</dbReference>
<evidence type="ECO:0000313" key="24">
    <source>
        <dbReference type="Proteomes" id="UP000595564"/>
    </source>
</evidence>
<dbReference type="InterPro" id="IPR008242">
    <property type="entry name" value="Chor_mutase/pphenate_deHydtase"/>
</dbReference>
<comment type="pathway">
    <text evidence="4">Amino-acid biosynthesis; L-phenylalanine biosynthesis; phenylpyruvate from prephenate: step 1/1.</text>
</comment>
<dbReference type="SUPFAM" id="SSF55021">
    <property type="entry name" value="ACT-like"/>
    <property type="match status" value="1"/>
</dbReference>
<evidence type="ECO:0000256" key="15">
    <source>
        <dbReference type="ARBA" id="ARBA00023268"/>
    </source>
</evidence>
<dbReference type="Gene3D" id="3.40.190.10">
    <property type="entry name" value="Periplasmic binding protein-like II"/>
    <property type="match status" value="2"/>
</dbReference>
<keyword evidence="14 23" id="KW-0456">Lyase</keyword>
<feature type="site" description="Essential for prephenate dehydratase activity" evidence="19">
    <location>
        <position position="253"/>
    </location>
</feature>
<dbReference type="NCBIfam" id="NF008865">
    <property type="entry name" value="PRK11898.1"/>
    <property type="match status" value="1"/>
</dbReference>
<evidence type="ECO:0000256" key="17">
    <source>
        <dbReference type="ARBA" id="ARBA00031520"/>
    </source>
</evidence>
<dbReference type="RefSeq" id="WP_201327443.1">
    <property type="nucleotide sequence ID" value="NZ_AP017470.1"/>
</dbReference>
<dbReference type="InterPro" id="IPR001086">
    <property type="entry name" value="Preph_deHydtase"/>
</dbReference>
<dbReference type="Pfam" id="PF01817">
    <property type="entry name" value="CM_2"/>
    <property type="match status" value="1"/>
</dbReference>
<dbReference type="Pfam" id="PF01842">
    <property type="entry name" value="ACT"/>
    <property type="match status" value="1"/>
</dbReference>
<reference evidence="23 24" key="1">
    <citation type="journal article" date="2012" name="Extremophiles">
        <title>Thermotomaculum hydrothermale gen. nov., sp. nov., a novel heterotrophic thermophile within the phylum Acidobacteria from a deep-sea hydrothermal vent chimney in the Southern Okinawa Trough.</title>
        <authorList>
            <person name="Izumi H."/>
            <person name="Nunoura T."/>
            <person name="Miyazaki M."/>
            <person name="Mino S."/>
            <person name="Toki T."/>
            <person name="Takai K."/>
            <person name="Sako Y."/>
            <person name="Sawabe T."/>
            <person name="Nakagawa S."/>
        </authorList>
    </citation>
    <scope>NUCLEOTIDE SEQUENCE [LARGE SCALE GENOMIC DNA]</scope>
    <source>
        <strain evidence="23 24">AC55</strain>
    </source>
</reference>
<evidence type="ECO:0000256" key="2">
    <source>
        <dbReference type="ARBA" id="ARBA00002364"/>
    </source>
</evidence>
<evidence type="ECO:0000256" key="11">
    <source>
        <dbReference type="ARBA" id="ARBA00023141"/>
    </source>
</evidence>
<feature type="domain" description="ACT" evidence="22">
    <location>
        <begin position="270"/>
        <end position="347"/>
    </location>
</feature>
<sequence length="354" mass="40249">MNLEKVRKEIDTIDFEIIKLLNRRMELALTSKKFKKKVFDPEREKQVLANVINYAHGVISPEFTKKLFSTVLEESKSLQSKDYKLIAFQGEHGAYGEIAAGNFNGKGIAIPINTFADVFNGVEKGYYDFGVVPVENSLGGSILDVNDLLVKHNVFVIKEIPVKIQHSLLVLPDTNYRDIRVVYSHPQALSQCKDFLERHNFEARPYYDTAGAAKMLFEEKPDATAVIANKLCAKLYHLEVLMENIEDHSENITRFFALSNKPQTKGDKTSIIFSVKHKAGSLFNILKIFAENKINLTRIESMPVSGTPNTYMFFIDFEGSSDDNHIKKTLNLVKENTDFYKWLGSYNKGEIVCE</sequence>
<dbReference type="EMBL" id="AP017470">
    <property type="protein sequence ID" value="BBB33142.1"/>
    <property type="molecule type" value="Genomic_DNA"/>
</dbReference>
<keyword evidence="24" id="KW-1185">Reference proteome</keyword>
<evidence type="ECO:0000256" key="6">
    <source>
        <dbReference type="ARBA" id="ARBA00012404"/>
    </source>
</evidence>
<dbReference type="PROSITE" id="PS51671">
    <property type="entry name" value="ACT"/>
    <property type="match status" value="1"/>
</dbReference>
<evidence type="ECO:0000259" key="20">
    <source>
        <dbReference type="PROSITE" id="PS51168"/>
    </source>
</evidence>
<evidence type="ECO:0000256" key="18">
    <source>
        <dbReference type="ARBA" id="ARBA00047848"/>
    </source>
</evidence>
<comment type="function">
    <text evidence="2">Catalyzes the Claisen rearrangement of chorismate to prephenate and the decarboxylation/dehydration of prephenate to phenylpyruvate.</text>
</comment>
<dbReference type="PROSITE" id="PS51171">
    <property type="entry name" value="PREPHENATE_DEHYDR_3"/>
    <property type="match status" value="1"/>
</dbReference>
<comment type="subcellular location">
    <subcellularLocation>
        <location evidence="3">Cytoplasm</location>
    </subcellularLocation>
</comment>
<comment type="pathway">
    <text evidence="5">Metabolic intermediate biosynthesis; prephenate biosynthesis; prephenate from chorismate: step 1/1.</text>
</comment>
<evidence type="ECO:0000313" key="23">
    <source>
        <dbReference type="EMBL" id="BBB33142.1"/>
    </source>
</evidence>
<dbReference type="Pfam" id="PF00800">
    <property type="entry name" value="PDT"/>
    <property type="match status" value="1"/>
</dbReference>
<dbReference type="InterPro" id="IPR045865">
    <property type="entry name" value="ACT-like_dom_sf"/>
</dbReference>
<dbReference type="CDD" id="cd13631">
    <property type="entry name" value="PBP2_Ct-PDT_like"/>
    <property type="match status" value="1"/>
</dbReference>
<dbReference type="SUPFAM" id="SSF53850">
    <property type="entry name" value="Periplasmic binding protein-like II"/>
    <property type="match status" value="1"/>
</dbReference>
<protein>
    <recommendedName>
        <fullName evidence="8">Bifunctional chorismate mutase/prephenate dehydratase</fullName>
        <ecNumber evidence="7">4.2.1.51</ecNumber>
        <ecNumber evidence="6">5.4.99.5</ecNumber>
    </recommendedName>
    <alternativeName>
        <fullName evidence="17">Chorismate mutase-prephenate dehydratase</fullName>
    </alternativeName>
    <alternativeName>
        <fullName evidence="16">p-protein</fullName>
    </alternativeName>
</protein>
<proteinExistence type="predicted"/>
<evidence type="ECO:0000256" key="10">
    <source>
        <dbReference type="ARBA" id="ARBA00022605"/>
    </source>
</evidence>
<evidence type="ECO:0000256" key="5">
    <source>
        <dbReference type="ARBA" id="ARBA00004817"/>
    </source>
</evidence>
<evidence type="ECO:0000256" key="3">
    <source>
        <dbReference type="ARBA" id="ARBA00004496"/>
    </source>
</evidence>
<feature type="domain" description="Prephenate dehydratase" evidence="21">
    <location>
        <begin position="85"/>
        <end position="260"/>
    </location>
</feature>
<keyword evidence="10" id="KW-0028">Amino-acid biosynthesis</keyword>
<dbReference type="InterPro" id="IPR036263">
    <property type="entry name" value="Chorismate_II_sf"/>
</dbReference>
<evidence type="ECO:0000256" key="14">
    <source>
        <dbReference type="ARBA" id="ARBA00023239"/>
    </source>
</evidence>
<evidence type="ECO:0000256" key="13">
    <source>
        <dbReference type="ARBA" id="ARBA00023235"/>
    </source>
</evidence>
<dbReference type="Proteomes" id="UP000595564">
    <property type="component" value="Chromosome"/>
</dbReference>
<dbReference type="Gene3D" id="1.20.59.10">
    <property type="entry name" value="Chorismate mutase"/>
    <property type="match status" value="1"/>
</dbReference>
<evidence type="ECO:0000256" key="1">
    <source>
        <dbReference type="ARBA" id="ARBA00000824"/>
    </source>
</evidence>
<keyword evidence="13 23" id="KW-0413">Isomerase</keyword>
<evidence type="ECO:0000256" key="4">
    <source>
        <dbReference type="ARBA" id="ARBA00004741"/>
    </source>
</evidence>
<dbReference type="PIRSF" id="PIRSF001500">
    <property type="entry name" value="Chor_mut_pdt_Ppr"/>
    <property type="match status" value="1"/>
</dbReference>
<dbReference type="GO" id="GO:0046417">
    <property type="term" value="P:chorismate metabolic process"/>
    <property type="evidence" value="ECO:0007669"/>
    <property type="project" value="InterPro"/>
</dbReference>
<comment type="catalytic activity">
    <reaction evidence="18">
        <text>prephenate + H(+) = 3-phenylpyruvate + CO2 + H2O</text>
        <dbReference type="Rhea" id="RHEA:21648"/>
        <dbReference type="ChEBI" id="CHEBI:15377"/>
        <dbReference type="ChEBI" id="CHEBI:15378"/>
        <dbReference type="ChEBI" id="CHEBI:16526"/>
        <dbReference type="ChEBI" id="CHEBI:18005"/>
        <dbReference type="ChEBI" id="CHEBI:29934"/>
        <dbReference type="EC" id="4.2.1.51"/>
    </reaction>
</comment>
<dbReference type="GO" id="GO:0005737">
    <property type="term" value="C:cytoplasm"/>
    <property type="evidence" value="ECO:0007669"/>
    <property type="project" value="UniProtKB-SubCell"/>
</dbReference>